<gene>
    <name evidence="8" type="ORF">N7G274_005025</name>
</gene>
<evidence type="ECO:0000256" key="5">
    <source>
        <dbReference type="SAM" id="MobiDB-lite"/>
    </source>
</evidence>
<feature type="compositionally biased region" description="Low complexity" evidence="5">
    <location>
        <begin position="107"/>
        <end position="125"/>
    </location>
</feature>
<feature type="compositionally biased region" description="Gly residues" evidence="5">
    <location>
        <begin position="75"/>
        <end position="86"/>
    </location>
</feature>
<evidence type="ECO:0000313" key="8">
    <source>
        <dbReference type="EMBL" id="KAL2042531.1"/>
    </source>
</evidence>
<keyword evidence="2 4" id="KW-0378">Hydrolase</keyword>
<dbReference type="EMBL" id="JBEFKJ010000014">
    <property type="protein sequence ID" value="KAL2042531.1"/>
    <property type="molecule type" value="Genomic_DNA"/>
</dbReference>
<dbReference type="Pfam" id="PF02156">
    <property type="entry name" value="Glyco_hydro_26"/>
    <property type="match status" value="1"/>
</dbReference>
<name>A0ABR4ACF4_9LECA</name>
<evidence type="ECO:0000256" key="3">
    <source>
        <dbReference type="ARBA" id="ARBA00023295"/>
    </source>
</evidence>
<dbReference type="Proteomes" id="UP001590950">
    <property type="component" value="Unassembled WGS sequence"/>
</dbReference>
<proteinExistence type="inferred from homology"/>
<comment type="caution">
    <text evidence="8">The sequence shown here is derived from an EMBL/GenBank/DDBJ whole genome shotgun (WGS) entry which is preliminary data.</text>
</comment>
<dbReference type="InterPro" id="IPR000805">
    <property type="entry name" value="Glyco_hydro_26"/>
</dbReference>
<dbReference type="PANTHER" id="PTHR40079:SF6">
    <property type="entry name" value="GH26 DOMAIN-CONTAINING PROTEIN"/>
    <property type="match status" value="1"/>
</dbReference>
<evidence type="ECO:0000256" key="2">
    <source>
        <dbReference type="ARBA" id="ARBA00022801"/>
    </source>
</evidence>
<feature type="compositionally biased region" description="Polar residues" evidence="5">
    <location>
        <begin position="90"/>
        <end position="99"/>
    </location>
</feature>
<comment type="similarity">
    <text evidence="1 4">Belongs to the glycosyl hydrolase 26 family.</text>
</comment>
<feature type="signal peptide" evidence="6">
    <location>
        <begin position="1"/>
        <end position="17"/>
    </location>
</feature>
<feature type="compositionally biased region" description="Polar residues" evidence="5">
    <location>
        <begin position="33"/>
        <end position="50"/>
    </location>
</feature>
<feature type="active site" description="Proton donor" evidence="4">
    <location>
        <position position="258"/>
    </location>
</feature>
<dbReference type="PANTHER" id="PTHR40079">
    <property type="entry name" value="MANNAN ENDO-1,4-BETA-MANNOSIDASE E-RELATED"/>
    <property type="match status" value="1"/>
</dbReference>
<evidence type="ECO:0000256" key="4">
    <source>
        <dbReference type="PROSITE-ProRule" id="PRU01100"/>
    </source>
</evidence>
<feature type="domain" description="GH26" evidence="7">
    <location>
        <begin position="44"/>
        <end position="414"/>
    </location>
</feature>
<dbReference type="InterPro" id="IPR022790">
    <property type="entry name" value="GH26_dom"/>
</dbReference>
<evidence type="ECO:0000256" key="1">
    <source>
        <dbReference type="ARBA" id="ARBA00007754"/>
    </source>
</evidence>
<reference evidence="8 9" key="1">
    <citation type="submission" date="2024-09" db="EMBL/GenBank/DDBJ databases">
        <title>Rethinking Asexuality: The Enigmatic Case of Functional Sexual Genes in Lepraria (Stereocaulaceae).</title>
        <authorList>
            <person name="Doellman M."/>
            <person name="Sun Y."/>
            <person name="Barcenas-Pena A."/>
            <person name="Lumbsch H.T."/>
            <person name="Grewe F."/>
        </authorList>
    </citation>
    <scope>NUCLEOTIDE SEQUENCE [LARGE SCALE GENOMIC DNA]</scope>
    <source>
        <strain evidence="8 9">Mercado 3170</strain>
    </source>
</reference>
<keyword evidence="3 4" id="KW-0326">Glycosidase</keyword>
<keyword evidence="6" id="KW-0732">Signal</keyword>
<dbReference type="PROSITE" id="PS51764">
    <property type="entry name" value="GH26"/>
    <property type="match status" value="1"/>
</dbReference>
<organism evidence="8 9">
    <name type="scientific">Stereocaulon virgatum</name>
    <dbReference type="NCBI Taxonomy" id="373712"/>
    <lineage>
        <taxon>Eukaryota</taxon>
        <taxon>Fungi</taxon>
        <taxon>Dikarya</taxon>
        <taxon>Ascomycota</taxon>
        <taxon>Pezizomycotina</taxon>
        <taxon>Lecanoromycetes</taxon>
        <taxon>OSLEUM clade</taxon>
        <taxon>Lecanoromycetidae</taxon>
        <taxon>Lecanorales</taxon>
        <taxon>Lecanorineae</taxon>
        <taxon>Stereocaulaceae</taxon>
        <taxon>Stereocaulon</taxon>
    </lineage>
</organism>
<dbReference type="SUPFAM" id="SSF51445">
    <property type="entry name" value="(Trans)glycosidases"/>
    <property type="match status" value="1"/>
</dbReference>
<protein>
    <recommendedName>
        <fullName evidence="7">GH26 domain-containing protein</fullName>
    </recommendedName>
</protein>
<feature type="region of interest" description="Disordered" evidence="5">
    <location>
        <begin position="29"/>
        <end position="125"/>
    </location>
</feature>
<evidence type="ECO:0000259" key="7">
    <source>
        <dbReference type="PROSITE" id="PS51764"/>
    </source>
</evidence>
<evidence type="ECO:0000313" key="9">
    <source>
        <dbReference type="Proteomes" id="UP001590950"/>
    </source>
</evidence>
<sequence length="416" mass="42530">MKIIAFHLAALAGLAAARPKFQAPYALEGRPTTLENPDSGYQQPTSTPTYSGLDGGGNPTGRYQQPTITSLSGSSDGGGTRGGSGGSLTPRNEQPTSINGGVGNVESPAAGSPGGASAAGTGPLPSLTMASSGSNAILGSGKVTLPAGCESKNGLGIGWLPDSDIGVPLTAITSALGGVRPCWAGYYAQITGSTWDGSQLTSKVAEVKAGGAPYPIFVASVQPYIEFSAVPAVAPQIASVMEQLTSQGLTVWLRFAHEMNWYDTAAGGNTYTGTSAEFRTAWKAVSDAVKSNPSVLMYWSPNAASAALLQSEGWFPDQGTIDVIGVDVYPSSGATFASTYGNFCGGFGDVPFLIGETGAGSASDKTSWLTQLISDSAKTTCPNYVGFMWFEYNKEGVDYRIATNGNTEAASVLGTG</sequence>
<keyword evidence="9" id="KW-1185">Reference proteome</keyword>
<accession>A0ABR4ACF4</accession>
<feature type="chain" id="PRO_5047404629" description="GH26 domain-containing protein" evidence="6">
    <location>
        <begin position="18"/>
        <end position="416"/>
    </location>
</feature>
<evidence type="ECO:0000256" key="6">
    <source>
        <dbReference type="SAM" id="SignalP"/>
    </source>
</evidence>
<dbReference type="InterPro" id="IPR017853">
    <property type="entry name" value="GH"/>
</dbReference>
<dbReference type="Gene3D" id="3.20.20.80">
    <property type="entry name" value="Glycosidases"/>
    <property type="match status" value="1"/>
</dbReference>
<feature type="active site" description="Nucleophile" evidence="4">
    <location>
        <position position="356"/>
    </location>
</feature>